<dbReference type="Pfam" id="PF05450">
    <property type="entry name" value="Nicastrin"/>
    <property type="match status" value="1"/>
</dbReference>
<dbReference type="InterPro" id="IPR008710">
    <property type="entry name" value="Nicastrin"/>
</dbReference>
<proteinExistence type="predicted"/>
<sequence length="194" mass="21159">MKSHMFGAVDSPTCIRRTNYQTTLTPTAYCDPIGGWNCAASLKPLPSKTNQSVPDPTILVTAAIDSRSFMMSNTAPGDGLATGFITLLAVAKALGGLSLEKKQNLNKNVMFVLFDGEAFDNIGSTRMVFDMKNSNFPLAVNKVMIQPAPIRMENIERIIELGALGHITDQLYVHFDTASEFKKEVDEIIGQINS</sequence>
<dbReference type="STRING" id="51511.ENSCSAVP00000019780"/>
<dbReference type="OMA" id="CNHIRER"/>
<reference evidence="2" key="1">
    <citation type="submission" date="2003-08" db="EMBL/GenBank/DDBJ databases">
        <authorList>
            <person name="Birren B."/>
            <person name="Nusbaum C."/>
            <person name="Abebe A."/>
            <person name="Abouelleil A."/>
            <person name="Adekoya E."/>
            <person name="Ait-zahra M."/>
            <person name="Allen N."/>
            <person name="Allen T."/>
            <person name="An P."/>
            <person name="Anderson M."/>
            <person name="Anderson S."/>
            <person name="Arachchi H."/>
            <person name="Armbruster J."/>
            <person name="Bachantsang P."/>
            <person name="Baldwin J."/>
            <person name="Barry A."/>
            <person name="Bayul T."/>
            <person name="Blitshsteyn B."/>
            <person name="Bloom T."/>
            <person name="Blye J."/>
            <person name="Boguslavskiy L."/>
            <person name="Borowsky M."/>
            <person name="Boukhgalter B."/>
            <person name="Brunache A."/>
            <person name="Butler J."/>
            <person name="Calixte N."/>
            <person name="Calvo S."/>
            <person name="Camarata J."/>
            <person name="Campo K."/>
            <person name="Chang J."/>
            <person name="Cheshatsang Y."/>
            <person name="Citroen M."/>
            <person name="Collymore A."/>
            <person name="Considine T."/>
            <person name="Cook A."/>
            <person name="Cooke P."/>
            <person name="Corum B."/>
            <person name="Cuomo C."/>
            <person name="David R."/>
            <person name="Dawoe T."/>
            <person name="Degray S."/>
            <person name="Dodge S."/>
            <person name="Dooley K."/>
            <person name="Dorje P."/>
            <person name="Dorjee K."/>
            <person name="Dorris L."/>
            <person name="Duffey N."/>
            <person name="Dupes A."/>
            <person name="Elkins T."/>
            <person name="Engels R."/>
            <person name="Erickson J."/>
            <person name="Farina A."/>
            <person name="Faro S."/>
            <person name="Ferreira P."/>
            <person name="Fischer H."/>
            <person name="Fitzgerald M."/>
            <person name="Foley K."/>
            <person name="Gage D."/>
            <person name="Galagan J."/>
            <person name="Gearin G."/>
            <person name="Gnerre S."/>
            <person name="Gnirke A."/>
            <person name="Goyette A."/>
            <person name="Graham J."/>
            <person name="Grandbois E."/>
            <person name="Gyaltsen K."/>
            <person name="Hafez N."/>
            <person name="Hagopian D."/>
            <person name="Hagos B."/>
            <person name="Hall J."/>
            <person name="Hatcher B."/>
            <person name="Heller A."/>
            <person name="Higgins H."/>
            <person name="Honan T."/>
            <person name="Horn A."/>
            <person name="Houde N."/>
            <person name="Hughes L."/>
            <person name="Hulme W."/>
            <person name="Husby E."/>
            <person name="Iliev I."/>
            <person name="Jaffe D."/>
            <person name="Jones C."/>
            <person name="Kamal M."/>
            <person name="Kamat A."/>
            <person name="Kamvysselis M."/>
            <person name="Karlsson E."/>
            <person name="Kells C."/>
            <person name="Kieu A."/>
            <person name="Kisner P."/>
            <person name="Kodira C."/>
            <person name="Kulbokas E."/>
            <person name="Labutti K."/>
            <person name="Lama D."/>
            <person name="Landers T."/>
            <person name="Leger J."/>
            <person name="Levine S."/>
            <person name="Lewis D."/>
            <person name="Lewis T."/>
            <person name="Lindblad-toh K."/>
            <person name="Liu X."/>
            <person name="Lokyitsang T."/>
            <person name="Lokyitsang Y."/>
            <person name="Lucien O."/>
            <person name="Lui A."/>
            <person name="Ma L.J."/>
            <person name="Mabbitt R."/>
            <person name="Macdonald J."/>
            <person name="Maclean C."/>
            <person name="Major J."/>
            <person name="Manning J."/>
            <person name="Marabella R."/>
            <person name="Maru K."/>
            <person name="Matthews C."/>
            <person name="Mauceli E."/>
            <person name="Mccarthy M."/>
            <person name="Mcdonough S."/>
            <person name="Mcghee T."/>
            <person name="Meldrim J."/>
            <person name="Meneus L."/>
            <person name="Mesirov J."/>
            <person name="Mihalev A."/>
            <person name="Mihova T."/>
            <person name="Mikkelsen T."/>
            <person name="Mlenga V."/>
            <person name="Moru K."/>
            <person name="Mozes J."/>
            <person name="Mulrain L."/>
            <person name="Munson G."/>
            <person name="Naylor J."/>
            <person name="Newes C."/>
            <person name="Nguyen C."/>
            <person name="Nguyen N."/>
            <person name="Nguyen T."/>
            <person name="Nicol R."/>
            <person name="Nielsen C."/>
            <person name="Nizzari M."/>
            <person name="Norbu C."/>
            <person name="Norbu N."/>
            <person name="O'donnell P."/>
            <person name="Okoawo O."/>
            <person name="O'leary S."/>
            <person name="Omotosho B."/>
            <person name="O'neill K."/>
            <person name="Osman S."/>
            <person name="Parker S."/>
            <person name="Perrin D."/>
            <person name="Phunkhang P."/>
            <person name="Piqani B."/>
            <person name="Purcell S."/>
            <person name="Rachupka T."/>
            <person name="Ramasamy U."/>
            <person name="Rameau R."/>
            <person name="Ray V."/>
            <person name="Raymond C."/>
            <person name="Retta R."/>
            <person name="Richardson S."/>
            <person name="Rise C."/>
            <person name="Rodriguez J."/>
            <person name="Rogers J."/>
            <person name="Rogov P."/>
            <person name="Rutman M."/>
            <person name="Schupbach R."/>
            <person name="Seaman C."/>
            <person name="Settipalli S."/>
            <person name="Sharpe T."/>
            <person name="Sheridan J."/>
            <person name="Sherpa N."/>
            <person name="Shi J."/>
            <person name="Smirnov S."/>
            <person name="Smith C."/>
            <person name="Sougnez C."/>
            <person name="Spencer B."/>
            <person name="Stalker J."/>
            <person name="Stange-thomann N."/>
            <person name="Stavropoulos S."/>
            <person name="Stetson K."/>
            <person name="Stone C."/>
            <person name="Stone S."/>
            <person name="Stubbs M."/>
            <person name="Talamas J."/>
            <person name="Tchuinga P."/>
            <person name="Tenzing P."/>
            <person name="Tesfaye S."/>
            <person name="Theodore J."/>
            <person name="Thoulutsang Y."/>
            <person name="Topham K."/>
            <person name="Towey S."/>
            <person name="Tsamla T."/>
            <person name="Tsomo N."/>
            <person name="Vallee D."/>
            <person name="Vassiliev H."/>
            <person name="Venkataraman V."/>
            <person name="Vinson J."/>
            <person name="Vo A."/>
            <person name="Wade C."/>
            <person name="Wang S."/>
            <person name="Wangchuk T."/>
            <person name="Wangdi T."/>
            <person name="Whittaker C."/>
            <person name="Wilkinson J."/>
            <person name="Wu Y."/>
            <person name="Wyman D."/>
            <person name="Yadav S."/>
            <person name="Yang S."/>
            <person name="Yang X."/>
            <person name="Yeager S."/>
            <person name="Yee E."/>
            <person name="Young G."/>
            <person name="Zainoun J."/>
            <person name="Zembeck L."/>
            <person name="Zimmer A."/>
            <person name="Zody M."/>
            <person name="Lander E."/>
        </authorList>
    </citation>
    <scope>NUCLEOTIDE SEQUENCE [LARGE SCALE GENOMIC DNA]</scope>
</reference>
<dbReference type="Proteomes" id="UP000007875">
    <property type="component" value="Unassembled WGS sequence"/>
</dbReference>
<dbReference type="SUPFAM" id="SSF53187">
    <property type="entry name" value="Zn-dependent exopeptidases"/>
    <property type="match status" value="1"/>
</dbReference>
<keyword evidence="2" id="KW-1185">Reference proteome</keyword>
<dbReference type="PANTHER" id="PTHR21092:SF0">
    <property type="entry name" value="NICASTRIN"/>
    <property type="match status" value="1"/>
</dbReference>
<evidence type="ECO:0008006" key="3">
    <source>
        <dbReference type="Google" id="ProtNLM"/>
    </source>
</evidence>
<dbReference type="Gene3D" id="3.40.630.10">
    <property type="entry name" value="Zn peptidases"/>
    <property type="match status" value="1"/>
</dbReference>
<dbReference type="GO" id="GO:0005886">
    <property type="term" value="C:plasma membrane"/>
    <property type="evidence" value="ECO:0007669"/>
    <property type="project" value="TreeGrafter"/>
</dbReference>
<protein>
    <recommendedName>
        <fullName evidence="3">Nicastrin</fullName>
    </recommendedName>
</protein>
<dbReference type="GeneTree" id="ENSGT00390000014633"/>
<organism evidence="1 2">
    <name type="scientific">Ciona savignyi</name>
    <name type="common">Pacific transparent sea squirt</name>
    <dbReference type="NCBI Taxonomy" id="51511"/>
    <lineage>
        <taxon>Eukaryota</taxon>
        <taxon>Metazoa</taxon>
        <taxon>Chordata</taxon>
        <taxon>Tunicata</taxon>
        <taxon>Ascidiacea</taxon>
        <taxon>Phlebobranchia</taxon>
        <taxon>Cionidae</taxon>
        <taxon>Ciona</taxon>
    </lineage>
</organism>
<dbReference type="PANTHER" id="PTHR21092">
    <property type="entry name" value="NICASTRIN"/>
    <property type="match status" value="1"/>
</dbReference>
<dbReference type="HOGENOM" id="CLU_1405408_0_0_1"/>
<reference evidence="1" key="3">
    <citation type="submission" date="2025-09" db="UniProtKB">
        <authorList>
            <consortium name="Ensembl"/>
        </authorList>
    </citation>
    <scope>IDENTIFICATION</scope>
</reference>
<dbReference type="GO" id="GO:0007220">
    <property type="term" value="P:Notch receptor processing"/>
    <property type="evidence" value="ECO:0007669"/>
    <property type="project" value="TreeGrafter"/>
</dbReference>
<dbReference type="eggNOG" id="KOG2657">
    <property type="taxonomic scope" value="Eukaryota"/>
</dbReference>
<name>H2ZQB4_CIOSA</name>
<accession>H2ZQB4</accession>
<dbReference type="AlphaFoldDB" id="H2ZQB4"/>
<evidence type="ECO:0000313" key="1">
    <source>
        <dbReference type="Ensembl" id="ENSCSAVP00000019780.1"/>
    </source>
</evidence>
<evidence type="ECO:0000313" key="2">
    <source>
        <dbReference type="Proteomes" id="UP000007875"/>
    </source>
</evidence>
<reference evidence="1" key="2">
    <citation type="submission" date="2025-08" db="UniProtKB">
        <authorList>
            <consortium name="Ensembl"/>
        </authorList>
    </citation>
    <scope>IDENTIFICATION</scope>
</reference>
<dbReference type="InParanoid" id="H2ZQB4"/>
<dbReference type="Ensembl" id="ENSCSAVT00000019993.1">
    <property type="protein sequence ID" value="ENSCSAVP00000019780.1"/>
    <property type="gene ID" value="ENSCSAVG00000011606.1"/>
</dbReference>
<dbReference type="GO" id="GO:0016485">
    <property type="term" value="P:protein processing"/>
    <property type="evidence" value="ECO:0007669"/>
    <property type="project" value="InterPro"/>
</dbReference>